<feature type="transmembrane region" description="Helical" evidence="2">
    <location>
        <begin position="149"/>
        <end position="170"/>
    </location>
</feature>
<evidence type="ECO:0000256" key="1">
    <source>
        <dbReference type="ARBA" id="ARBA00009617"/>
    </source>
</evidence>
<feature type="transmembrane region" description="Helical" evidence="2">
    <location>
        <begin position="388"/>
        <end position="407"/>
    </location>
</feature>
<sequence length="466" mass="50677">MKNGKISVIEKIGYGFGDGASNLIWMIFIYYQLNFYTDVYGLAAAAAGTMLLVTRTWDIFVDVIIGMIADRTQTRWGKFRPFLLWMALPFGIVATLAFTTPPFGDTGKLISAYVTLTLLMLAYSAINVPYGALMGVISPDPQERTALSAYRFSFAQGAGFVVAMLAMPLVATLGQGNDRNGYVLTVGLFSIVAVLMFLGTFATTRERVVPPPKQKTSSKQDLIDLAHNWHWQILCALGILQVFFVAIRGSSMIYYFKYYMNDATFAGPFGWTIHLGGALGTGPFIVMGTLTSMVATFLIQYVTPYTGRKNAFIGCMVLGAISLIASFWVRPDQLLLLYGFHFLYSIFTGPTAALLWAMFADSADWSEWKTGRRATGLVFSASGMSNKLGWAIGGALALSLLAAYGYQANVAQTAHAQEGIRLLMAVVPAIGALACGFGMLFYKLESKMPQISAELAAKRAANATES</sequence>
<dbReference type="Proteomes" id="UP001499951">
    <property type="component" value="Unassembled WGS sequence"/>
</dbReference>
<name>A0ABN1EWF2_9PROT</name>
<dbReference type="RefSeq" id="WP_166936533.1">
    <property type="nucleotide sequence ID" value="NZ_BAAADD010000007.1"/>
</dbReference>
<dbReference type="SUPFAM" id="SSF103473">
    <property type="entry name" value="MFS general substrate transporter"/>
    <property type="match status" value="1"/>
</dbReference>
<dbReference type="InterPro" id="IPR039672">
    <property type="entry name" value="MFS_2"/>
</dbReference>
<reference evidence="3 4" key="1">
    <citation type="journal article" date="2019" name="Int. J. Syst. Evol. Microbiol.">
        <title>The Global Catalogue of Microorganisms (GCM) 10K type strain sequencing project: providing services to taxonomists for standard genome sequencing and annotation.</title>
        <authorList>
            <consortium name="The Broad Institute Genomics Platform"/>
            <consortium name="The Broad Institute Genome Sequencing Center for Infectious Disease"/>
            <person name="Wu L."/>
            <person name="Ma J."/>
        </authorList>
    </citation>
    <scope>NUCLEOTIDE SEQUENCE [LARGE SCALE GENOMIC DNA]</scope>
    <source>
        <strain evidence="3 4">JCM 15089</strain>
    </source>
</reference>
<dbReference type="Pfam" id="PF13347">
    <property type="entry name" value="MFS_2"/>
    <property type="match status" value="1"/>
</dbReference>
<dbReference type="EMBL" id="BAAADD010000007">
    <property type="protein sequence ID" value="GAA0576270.1"/>
    <property type="molecule type" value="Genomic_DNA"/>
</dbReference>
<feature type="transmembrane region" description="Helical" evidence="2">
    <location>
        <begin position="182"/>
        <end position="203"/>
    </location>
</feature>
<dbReference type="PANTHER" id="PTHR11328">
    <property type="entry name" value="MAJOR FACILITATOR SUPERFAMILY DOMAIN-CONTAINING PROTEIN"/>
    <property type="match status" value="1"/>
</dbReference>
<proteinExistence type="inferred from homology"/>
<keyword evidence="4" id="KW-1185">Reference proteome</keyword>
<keyword evidence="2" id="KW-0812">Transmembrane</keyword>
<dbReference type="NCBIfam" id="TIGR00792">
    <property type="entry name" value="gph"/>
    <property type="match status" value="1"/>
</dbReference>
<feature type="transmembrane region" description="Helical" evidence="2">
    <location>
        <begin position="82"/>
        <end position="104"/>
    </location>
</feature>
<comment type="caution">
    <text evidence="3">The sequence shown here is derived from an EMBL/GenBank/DDBJ whole genome shotgun (WGS) entry which is preliminary data.</text>
</comment>
<dbReference type="InterPro" id="IPR001927">
    <property type="entry name" value="Na/Gal_symport"/>
</dbReference>
<protein>
    <submittedName>
        <fullName evidence="3">MFS transporter</fullName>
    </submittedName>
</protein>
<feature type="transmembrane region" description="Helical" evidence="2">
    <location>
        <begin position="276"/>
        <end position="299"/>
    </location>
</feature>
<feature type="transmembrane region" description="Helical" evidence="2">
    <location>
        <begin position="110"/>
        <end position="137"/>
    </location>
</feature>
<keyword evidence="2" id="KW-1133">Transmembrane helix</keyword>
<feature type="transmembrane region" description="Helical" evidence="2">
    <location>
        <begin position="419"/>
        <end position="442"/>
    </location>
</feature>
<feature type="transmembrane region" description="Helical" evidence="2">
    <location>
        <begin position="335"/>
        <end position="359"/>
    </location>
</feature>
<dbReference type="Gene3D" id="1.20.1250.20">
    <property type="entry name" value="MFS general substrate transporter like domains"/>
    <property type="match status" value="2"/>
</dbReference>
<accession>A0ABN1EWF2</accession>
<keyword evidence="2" id="KW-0472">Membrane</keyword>
<comment type="similarity">
    <text evidence="1">Belongs to the sodium:galactoside symporter (TC 2.A.2) family.</text>
</comment>
<feature type="transmembrane region" description="Helical" evidence="2">
    <location>
        <begin position="311"/>
        <end position="329"/>
    </location>
</feature>
<feature type="transmembrane region" description="Helical" evidence="2">
    <location>
        <begin position="233"/>
        <end position="256"/>
    </location>
</feature>
<dbReference type="InterPro" id="IPR036259">
    <property type="entry name" value="MFS_trans_sf"/>
</dbReference>
<gene>
    <name evidence="3" type="ORF">GCM10008942_26380</name>
</gene>
<organism evidence="3 4">
    <name type="scientific">Rhizomicrobium electricum</name>
    <dbReference type="NCBI Taxonomy" id="480070"/>
    <lineage>
        <taxon>Bacteria</taxon>
        <taxon>Pseudomonadati</taxon>
        <taxon>Pseudomonadota</taxon>
        <taxon>Alphaproteobacteria</taxon>
        <taxon>Micropepsales</taxon>
        <taxon>Micropepsaceae</taxon>
        <taxon>Rhizomicrobium</taxon>
    </lineage>
</organism>
<evidence type="ECO:0000313" key="4">
    <source>
        <dbReference type="Proteomes" id="UP001499951"/>
    </source>
</evidence>
<feature type="transmembrane region" description="Helical" evidence="2">
    <location>
        <begin position="39"/>
        <end position="61"/>
    </location>
</feature>
<dbReference type="PANTHER" id="PTHR11328:SF24">
    <property type="entry name" value="MAJOR FACILITATOR SUPERFAMILY (MFS) PROFILE DOMAIN-CONTAINING PROTEIN"/>
    <property type="match status" value="1"/>
</dbReference>
<evidence type="ECO:0000313" key="3">
    <source>
        <dbReference type="EMBL" id="GAA0576270.1"/>
    </source>
</evidence>
<feature type="transmembrane region" description="Helical" evidence="2">
    <location>
        <begin position="12"/>
        <end position="33"/>
    </location>
</feature>
<evidence type="ECO:0000256" key="2">
    <source>
        <dbReference type="SAM" id="Phobius"/>
    </source>
</evidence>
<dbReference type="CDD" id="cd17332">
    <property type="entry name" value="MFS_MelB_like"/>
    <property type="match status" value="1"/>
</dbReference>